<organism evidence="2 3">
    <name type="scientific">Leptospira yasudae</name>
    <dbReference type="NCBI Taxonomy" id="2202201"/>
    <lineage>
        <taxon>Bacteria</taxon>
        <taxon>Pseudomonadati</taxon>
        <taxon>Spirochaetota</taxon>
        <taxon>Spirochaetia</taxon>
        <taxon>Leptospirales</taxon>
        <taxon>Leptospiraceae</taxon>
        <taxon>Leptospira</taxon>
    </lineage>
</organism>
<dbReference type="Proteomes" id="UP000297613">
    <property type="component" value="Unassembled WGS sequence"/>
</dbReference>
<evidence type="ECO:0000313" key="2">
    <source>
        <dbReference type="EMBL" id="TGL85863.1"/>
    </source>
</evidence>
<dbReference type="EMBL" id="RQGM01000024">
    <property type="protein sequence ID" value="TGL85863.1"/>
    <property type="molecule type" value="Genomic_DNA"/>
</dbReference>
<dbReference type="AlphaFoldDB" id="A0A6N4QJ73"/>
<dbReference type="Pfam" id="PF00884">
    <property type="entry name" value="Sulfatase"/>
    <property type="match status" value="1"/>
</dbReference>
<dbReference type="InterPro" id="IPR052701">
    <property type="entry name" value="GAG_Ulvan_Degrading_Sulfatases"/>
</dbReference>
<gene>
    <name evidence="2" type="ORF">EHQ83_06375</name>
</gene>
<dbReference type="InterPro" id="IPR017850">
    <property type="entry name" value="Alkaline_phosphatase_core_sf"/>
</dbReference>
<protein>
    <submittedName>
        <fullName evidence="2">Sulfatase</fullName>
    </submittedName>
</protein>
<name>A0A6N4QJ73_9LEPT</name>
<proteinExistence type="predicted"/>
<dbReference type="Gene3D" id="3.40.720.10">
    <property type="entry name" value="Alkaline Phosphatase, subunit A"/>
    <property type="match status" value="1"/>
</dbReference>
<sequence>MFAILIVSFSIWIGCNPIPRSEKNTVKGDLTRLLRSGDFECTGETNREIEKFRFHWKKNPGRYSNLNPVDRWKNVQMTLYTDESLFINESQDSLFIPSGQECVLKAEKFFTDRDRIVFQFYATHLSNGNSFGGDGNLKIYFDETKIFERRLEKKKEEWNRFSVPLRSAEAASNVSKAALKIRWESQTGSGLFLGSPVLFEKQNTQKKNVILIVIDALRQDSLSSGGSPFPTTPILDSFSKESIVFQNTIANGNWTKPSMLSFFTSEIASNLGLGNAWFYTSGQQRKIFYSKKPLTMPNAFREEGYFTESIMNNVFLMDYTSVGVDLGFHKIQQVGKDTLDTEELVARAETFFGEHKDDLFFLHLNLNTPHWGYRPPAKYFQELKNQSDPLLWKELDEYQQKYLGEVRYTDALLGRIFEELKKQGLYEDSWIVVTSDHGELLEKSHYYHHHFITETVYAHGETHYEKEIRVPWIIHPPKSLQSRIQKREFTEPVSLLSLMPTLLGLSGISYPPEKLKGNDYSKAVFGQDGPSSEPVIYTEGRYSESVLTKHFKYIRRYPGYDSVRRTREGVPHKMSEELYDLQKDPKELQNVALTNSELLNEARNVLKRNQLHKNEFVLRLPRCEADCEREVRLFSKGGIYRYDFDGEFRVLQEDSKNITFKILNGSGTSDRVLTVRTVDPFPDFRLQILKNGKPEDYRVGKWGIRSSKAAEILSIDPDYVSLGREPYRFASSEIPFLYYHTGFSGGKETEEEAAMGKEVRKILESWGYIHQ</sequence>
<dbReference type="PANTHER" id="PTHR43751">
    <property type="entry name" value="SULFATASE"/>
    <property type="match status" value="1"/>
</dbReference>
<dbReference type="InterPro" id="IPR000917">
    <property type="entry name" value="Sulfatase_N"/>
</dbReference>
<dbReference type="SUPFAM" id="SSF53649">
    <property type="entry name" value="Alkaline phosphatase-like"/>
    <property type="match status" value="1"/>
</dbReference>
<dbReference type="CDD" id="cd16148">
    <property type="entry name" value="sulfatase_like"/>
    <property type="match status" value="1"/>
</dbReference>
<dbReference type="PANTHER" id="PTHR43751:SF3">
    <property type="entry name" value="SULFATASE N-TERMINAL DOMAIN-CONTAINING PROTEIN"/>
    <property type="match status" value="1"/>
</dbReference>
<reference evidence="2 3" key="1">
    <citation type="journal article" date="2019" name="PLoS Negl. Trop. Dis.">
        <title>Revisiting the worldwide diversity of Leptospira species in the environment.</title>
        <authorList>
            <person name="Vincent A.T."/>
            <person name="Schiettekatte O."/>
            <person name="Bourhy P."/>
            <person name="Veyrier F.J."/>
            <person name="Picardeau M."/>
        </authorList>
    </citation>
    <scope>NUCLEOTIDE SEQUENCE [LARGE SCALE GENOMIC DNA]</scope>
    <source>
        <strain evidence="2 3">201702445</strain>
    </source>
</reference>
<evidence type="ECO:0000259" key="1">
    <source>
        <dbReference type="Pfam" id="PF00884"/>
    </source>
</evidence>
<feature type="domain" description="Sulfatase N-terminal" evidence="1">
    <location>
        <begin position="207"/>
        <end position="508"/>
    </location>
</feature>
<comment type="caution">
    <text evidence="2">The sequence shown here is derived from an EMBL/GenBank/DDBJ whole genome shotgun (WGS) entry which is preliminary data.</text>
</comment>
<evidence type="ECO:0000313" key="3">
    <source>
        <dbReference type="Proteomes" id="UP000297613"/>
    </source>
</evidence>
<accession>A0A6N4QJ73</accession>